<sequence>MNLERQHVRHVREVLGKNENIILLGHDKVDQLPVFSFLVRFGDRFLHHNFVCALLNDVFGIQARGGCQCAGPFGARLLGLSREHITALGYAVVAKDEVLKPGVSRMSFPYFADDEEVEYVLEAVNFVADHGWKFLPQYEYDPHNGAWRHVSRATAPFPYKKLLASMQLDDVETVRQSVCAAPIRSIATHRRENLEQASALAEACIESAVSAEEFPEGQKLVPTHEWLRWFVYPHEAVAAYKEKGEKPALTEEIEGPCQPQRYLDGSVHDVWEGVPSLGNMKRSLMGRFVLKVFMQDELEAMKDKRTDAEKSVLNDEEAMCAVFGGSQKGQ</sequence>
<evidence type="ECO:0000313" key="1">
    <source>
        <dbReference type="EMBL" id="KAG7383206.1"/>
    </source>
</evidence>
<proteinExistence type="predicted"/>
<protein>
    <recommendedName>
        <fullName evidence="3">Aminotransferase class V domain-containing protein</fullName>
    </recommendedName>
</protein>
<dbReference type="PANTHER" id="PTHR43686:SF1">
    <property type="entry name" value="AMINOTRAN_5 DOMAIN-CONTAINING PROTEIN"/>
    <property type="match status" value="1"/>
</dbReference>
<gene>
    <name evidence="1" type="ORF">PHYPSEUDO_003940</name>
</gene>
<reference evidence="1" key="1">
    <citation type="submission" date="2021-02" db="EMBL/GenBank/DDBJ databases">
        <authorList>
            <person name="Palmer J.M."/>
        </authorList>
    </citation>
    <scope>NUCLEOTIDE SEQUENCE</scope>
    <source>
        <strain evidence="1">SCRP734</strain>
    </source>
</reference>
<keyword evidence="2" id="KW-1185">Reference proteome</keyword>
<evidence type="ECO:0008006" key="3">
    <source>
        <dbReference type="Google" id="ProtNLM"/>
    </source>
</evidence>
<dbReference type="PANTHER" id="PTHR43686">
    <property type="entry name" value="SULFURTRANSFERASE-RELATED"/>
    <property type="match status" value="1"/>
</dbReference>
<organism evidence="1 2">
    <name type="scientific">Phytophthora pseudosyringae</name>
    <dbReference type="NCBI Taxonomy" id="221518"/>
    <lineage>
        <taxon>Eukaryota</taxon>
        <taxon>Sar</taxon>
        <taxon>Stramenopiles</taxon>
        <taxon>Oomycota</taxon>
        <taxon>Peronosporomycetes</taxon>
        <taxon>Peronosporales</taxon>
        <taxon>Peronosporaceae</taxon>
        <taxon>Phytophthora</taxon>
    </lineage>
</organism>
<comment type="caution">
    <text evidence="1">The sequence shown here is derived from an EMBL/GenBank/DDBJ whole genome shotgun (WGS) entry which is preliminary data.</text>
</comment>
<accession>A0A8T1VQJ4</accession>
<dbReference type="EMBL" id="JAGDFM010000183">
    <property type="protein sequence ID" value="KAG7383206.1"/>
    <property type="molecule type" value="Genomic_DNA"/>
</dbReference>
<dbReference type="Proteomes" id="UP000694044">
    <property type="component" value="Unassembled WGS sequence"/>
</dbReference>
<evidence type="ECO:0000313" key="2">
    <source>
        <dbReference type="Proteomes" id="UP000694044"/>
    </source>
</evidence>
<dbReference type="AlphaFoldDB" id="A0A8T1VQJ4"/>
<name>A0A8T1VQJ4_9STRA</name>
<dbReference type="OrthoDB" id="420046at2759"/>